<dbReference type="EMBL" id="FMCS01000002">
    <property type="protein sequence ID" value="SCE84087.1"/>
    <property type="molecule type" value="Genomic_DNA"/>
</dbReference>
<name>A0A1C4VJB2_9ACTN</name>
<proteinExistence type="predicted"/>
<sequence>MSHHLDTPLAAQSGQLYLDDLYVFDGERGTVLVMDVNSSVTRADIKPGFHHEARYEFKVHLDGSEMEQLTYRVAFGELDGEGRQDLTVHALTGAEAYDDGATGTMVAQGRTGEEVTGGNLRVWAGRITDPFYIDLDQLATVNDAFKNGARLDRSTWRPENAKNSFAGTTVDSIVLEVARDEPTLRVGNRIGVWAATKLATDAGGWRQINRAGHPMMWPVFWPTDTDFSNPANTRHPCEDLRADGAEIASTVARVVAANGTATDPGAYGWSVARELYPDVLSYQVGTPANYGFAARNGRTMADNAPEVMFSLVLNTGLTSGLTPDVTRDARAASFPYVVPAGR</sequence>
<dbReference type="AlphaFoldDB" id="A0A1C4VJB2"/>
<dbReference type="InterPro" id="IPR025566">
    <property type="entry name" value="DUF4331"/>
</dbReference>
<gene>
    <name evidence="1" type="ORF">GA0070214_102441</name>
</gene>
<evidence type="ECO:0000313" key="1">
    <source>
        <dbReference type="EMBL" id="SCE84087.1"/>
    </source>
</evidence>
<dbReference type="Proteomes" id="UP000199629">
    <property type="component" value="Unassembled WGS sequence"/>
</dbReference>
<dbReference type="Pfam" id="PF14224">
    <property type="entry name" value="DUF4331"/>
    <property type="match status" value="2"/>
</dbReference>
<evidence type="ECO:0000313" key="2">
    <source>
        <dbReference type="Proteomes" id="UP000199629"/>
    </source>
</evidence>
<organism evidence="1 2">
    <name type="scientific">Micromonospora chaiyaphumensis</name>
    <dbReference type="NCBI Taxonomy" id="307119"/>
    <lineage>
        <taxon>Bacteria</taxon>
        <taxon>Bacillati</taxon>
        <taxon>Actinomycetota</taxon>
        <taxon>Actinomycetes</taxon>
        <taxon>Micromonosporales</taxon>
        <taxon>Micromonosporaceae</taxon>
        <taxon>Micromonospora</taxon>
    </lineage>
</organism>
<keyword evidence="2" id="KW-1185">Reference proteome</keyword>
<reference evidence="2" key="1">
    <citation type="submission" date="2016-06" db="EMBL/GenBank/DDBJ databases">
        <authorList>
            <person name="Varghese N."/>
            <person name="Submissions Spin"/>
        </authorList>
    </citation>
    <scope>NUCLEOTIDE SEQUENCE [LARGE SCALE GENOMIC DNA]</scope>
    <source>
        <strain evidence="2">DSM 45246</strain>
    </source>
</reference>
<dbReference type="RefSeq" id="WP_091260856.1">
    <property type="nucleotide sequence ID" value="NZ_FMCS01000002.1"/>
</dbReference>
<accession>A0A1C4VJB2</accession>
<protein>
    <recommendedName>
        <fullName evidence="3">DUF4331 domain-containing protein</fullName>
    </recommendedName>
</protein>
<evidence type="ECO:0008006" key="3">
    <source>
        <dbReference type="Google" id="ProtNLM"/>
    </source>
</evidence>